<dbReference type="Pfam" id="PF13231">
    <property type="entry name" value="PMT_2"/>
    <property type="match status" value="1"/>
</dbReference>
<feature type="transmembrane region" description="Helical" evidence="4">
    <location>
        <begin position="228"/>
        <end position="244"/>
    </location>
</feature>
<dbReference type="SMART" id="SM00028">
    <property type="entry name" value="TPR"/>
    <property type="match status" value="6"/>
</dbReference>
<keyword evidence="4" id="KW-0812">Transmembrane</keyword>
<keyword evidence="6" id="KW-0328">Glycosyltransferase</keyword>
<accession>A0ABV7YZI2</accession>
<feature type="transmembrane region" description="Helical" evidence="4">
    <location>
        <begin position="186"/>
        <end position="208"/>
    </location>
</feature>
<evidence type="ECO:0000313" key="7">
    <source>
        <dbReference type="Proteomes" id="UP001595616"/>
    </source>
</evidence>
<dbReference type="InterPro" id="IPR011990">
    <property type="entry name" value="TPR-like_helical_dom_sf"/>
</dbReference>
<feature type="domain" description="Glycosyltransferase RgtA/B/C/D-like" evidence="5">
    <location>
        <begin position="83"/>
        <end position="243"/>
    </location>
</feature>
<proteinExistence type="predicted"/>
<feature type="transmembrane region" description="Helical" evidence="4">
    <location>
        <begin position="81"/>
        <end position="103"/>
    </location>
</feature>
<protein>
    <submittedName>
        <fullName evidence="6">Glycosyltransferase family 39 protein</fullName>
        <ecNumber evidence="6">2.4.-.-</ecNumber>
    </submittedName>
</protein>
<feature type="transmembrane region" description="Helical" evidence="4">
    <location>
        <begin position="124"/>
        <end position="146"/>
    </location>
</feature>
<keyword evidence="1" id="KW-0677">Repeat</keyword>
<feature type="transmembrane region" description="Helical" evidence="4">
    <location>
        <begin position="383"/>
        <end position="400"/>
    </location>
</feature>
<dbReference type="InterPro" id="IPR038731">
    <property type="entry name" value="RgtA/B/C-like"/>
</dbReference>
<name>A0ABV7YZI2_9BACT</name>
<gene>
    <name evidence="6" type="ORF">ACFOOI_18795</name>
</gene>
<evidence type="ECO:0000256" key="1">
    <source>
        <dbReference type="ARBA" id="ARBA00022737"/>
    </source>
</evidence>
<dbReference type="PANTHER" id="PTHR44227:SF3">
    <property type="entry name" value="PROTEIN O-MANNOSYL-TRANSFERASE TMTC4"/>
    <property type="match status" value="1"/>
</dbReference>
<comment type="caution">
    <text evidence="6">The sequence shown here is derived from an EMBL/GenBank/DDBJ whole genome shotgun (WGS) entry which is preliminary data.</text>
</comment>
<dbReference type="EC" id="2.4.-.-" evidence="6"/>
<dbReference type="Proteomes" id="UP001595616">
    <property type="component" value="Unassembled WGS sequence"/>
</dbReference>
<dbReference type="PROSITE" id="PS50005">
    <property type="entry name" value="TPR"/>
    <property type="match status" value="2"/>
</dbReference>
<evidence type="ECO:0000256" key="3">
    <source>
        <dbReference type="PROSITE-ProRule" id="PRU00339"/>
    </source>
</evidence>
<feature type="repeat" description="TPR" evidence="3">
    <location>
        <begin position="457"/>
        <end position="490"/>
    </location>
</feature>
<evidence type="ECO:0000256" key="2">
    <source>
        <dbReference type="ARBA" id="ARBA00022803"/>
    </source>
</evidence>
<feature type="transmembrane region" description="Helical" evidence="4">
    <location>
        <begin position="273"/>
        <end position="292"/>
    </location>
</feature>
<evidence type="ECO:0000259" key="5">
    <source>
        <dbReference type="Pfam" id="PF13231"/>
    </source>
</evidence>
<sequence>MAKKSKKTINPEISENITLDAPSTLKPLYVFLGLAVGVFLSYAMVWQNGFVWDDDPYIKLNEAVKTFDLNSLLTGFHVGNYHPLTMLTLALEYLLVGESTWLYHFNNLVLHTINSYLIFKILRYLAFSEFVGLITAVFFALHPLHVESVAWAAERKDVLYTLFLLLSFFYYLKVKKEEKKSFYAISLAYFVLACLSKGMAVVLPALLIITDWWILKKPFSVKELLDKIPYFVVTLIFAYIATHAQKDAGADATAVINAAYTPFERFKIVSYSFLMYWVKAIFPVNLIPFYPYPPKIDGSIPGIFSLAALGFILFAIAAFLLGRKNKLIWWAVSFFVIAISTVIQILPVGSAIFADRYFYLSSIGPLFLFALGLDYLKKKSSMFQGFGYLIALIFAAITFFQTTHWKNLYTLFKPAEESYPEDAMVLSNLGWYYLGINDFPMAKQYLQRADNNGFKNADVCRTLGSMFVDEQNYPEALKYIEKSREFLPISSRTEWLTALAMLRTGQFEKALPYSVKAIEQNPTDFDFLTTHAQILTELKMYDKAEATNKEIIRLYPDKYDTRLNLAFLERLRGNLQKEISMLDKLISLAPSYLPAYRNIGVSLSELGENDKAVEYWQRAIVYDTTGDYEYNIGINYANRGKIEVAKEYYIKAAKKGKPEAIQILKNNGVSF</sequence>
<feature type="repeat" description="TPR" evidence="3">
    <location>
        <begin position="593"/>
        <end position="626"/>
    </location>
</feature>
<dbReference type="SUPFAM" id="SSF48452">
    <property type="entry name" value="TPR-like"/>
    <property type="match status" value="2"/>
</dbReference>
<dbReference type="InterPro" id="IPR019734">
    <property type="entry name" value="TPR_rpt"/>
</dbReference>
<feature type="transmembrane region" description="Helical" evidence="4">
    <location>
        <begin position="358"/>
        <end position="376"/>
    </location>
</feature>
<reference evidence="7" key="1">
    <citation type="journal article" date="2019" name="Int. J. Syst. Evol. Microbiol.">
        <title>The Global Catalogue of Microorganisms (GCM) 10K type strain sequencing project: providing services to taxonomists for standard genome sequencing and annotation.</title>
        <authorList>
            <consortium name="The Broad Institute Genomics Platform"/>
            <consortium name="The Broad Institute Genome Sequencing Center for Infectious Disease"/>
            <person name="Wu L."/>
            <person name="Ma J."/>
        </authorList>
    </citation>
    <scope>NUCLEOTIDE SEQUENCE [LARGE SCALE GENOMIC DNA]</scope>
    <source>
        <strain evidence="7">CECT 7956</strain>
    </source>
</reference>
<feature type="transmembrane region" description="Helical" evidence="4">
    <location>
        <begin position="327"/>
        <end position="346"/>
    </location>
</feature>
<evidence type="ECO:0000313" key="6">
    <source>
        <dbReference type="EMBL" id="MFC3812718.1"/>
    </source>
</evidence>
<feature type="transmembrane region" description="Helical" evidence="4">
    <location>
        <begin position="158"/>
        <end position="174"/>
    </location>
</feature>
<evidence type="ECO:0000256" key="4">
    <source>
        <dbReference type="SAM" id="Phobius"/>
    </source>
</evidence>
<feature type="transmembrane region" description="Helical" evidence="4">
    <location>
        <begin position="28"/>
        <end position="46"/>
    </location>
</feature>
<dbReference type="EMBL" id="JBHRYQ010000001">
    <property type="protein sequence ID" value="MFC3812718.1"/>
    <property type="molecule type" value="Genomic_DNA"/>
</dbReference>
<keyword evidence="2 3" id="KW-0802">TPR repeat</keyword>
<feature type="transmembrane region" description="Helical" evidence="4">
    <location>
        <begin position="298"/>
        <end position="320"/>
    </location>
</feature>
<keyword evidence="4" id="KW-1133">Transmembrane helix</keyword>
<dbReference type="PANTHER" id="PTHR44227">
    <property type="match status" value="1"/>
</dbReference>
<keyword evidence="7" id="KW-1185">Reference proteome</keyword>
<dbReference type="GO" id="GO:0016757">
    <property type="term" value="F:glycosyltransferase activity"/>
    <property type="evidence" value="ECO:0007669"/>
    <property type="project" value="UniProtKB-KW"/>
</dbReference>
<keyword evidence="4" id="KW-0472">Membrane</keyword>
<dbReference type="Gene3D" id="1.25.40.10">
    <property type="entry name" value="Tetratricopeptide repeat domain"/>
    <property type="match status" value="2"/>
</dbReference>
<dbReference type="RefSeq" id="WP_379839611.1">
    <property type="nucleotide sequence ID" value="NZ_JBHRYQ010000001.1"/>
</dbReference>
<organism evidence="6 7">
    <name type="scientific">Lacihabitans lacunae</name>
    <dbReference type="NCBI Taxonomy" id="1028214"/>
    <lineage>
        <taxon>Bacteria</taxon>
        <taxon>Pseudomonadati</taxon>
        <taxon>Bacteroidota</taxon>
        <taxon>Cytophagia</taxon>
        <taxon>Cytophagales</taxon>
        <taxon>Leadbetterellaceae</taxon>
        <taxon>Lacihabitans</taxon>
    </lineage>
</organism>
<dbReference type="InterPro" id="IPR052346">
    <property type="entry name" value="O-mannosyl-transferase_TMTC"/>
</dbReference>
<keyword evidence="6" id="KW-0808">Transferase</keyword>
<dbReference type="Pfam" id="PF12895">
    <property type="entry name" value="ANAPC3"/>
    <property type="match status" value="1"/>
</dbReference>